<organism evidence="8 9">
    <name type="scientific">Symmachiella macrocystis</name>
    <dbReference type="NCBI Taxonomy" id="2527985"/>
    <lineage>
        <taxon>Bacteria</taxon>
        <taxon>Pseudomonadati</taxon>
        <taxon>Planctomycetota</taxon>
        <taxon>Planctomycetia</taxon>
        <taxon>Planctomycetales</taxon>
        <taxon>Planctomycetaceae</taxon>
        <taxon>Symmachiella</taxon>
    </lineage>
</organism>
<sequence length="298" mass="32289">MNKDFMHNSHENDTLYTIDVDGTERSYLVHVPSGVSASEPLPVVLAFHGGRSNAEGMVRFCGLNPFADEAGFVVVYPNGTGPQPHLLSWDAGICCNDHPPDHPPADEIGFVAAMLDDLSARLPVDVSRVYATGMSNGGMLSYRLAAELSERIAAIASIGGTMGTECCSPARPVPILHMHGTEDYFVPLEGGRGKRSPSRTEFFSVAHTLDCWKAANRCDAAPLRTEFPVLVDDGTSVWREVFPPGDTGAVIELYTIEGGGHTWPGQKPPLLFLGKSTKNLDANAVLWKFFEKHRLPEA</sequence>
<evidence type="ECO:0000256" key="2">
    <source>
        <dbReference type="ARBA" id="ARBA00022525"/>
    </source>
</evidence>
<evidence type="ECO:0000256" key="7">
    <source>
        <dbReference type="ARBA" id="ARBA00023326"/>
    </source>
</evidence>
<evidence type="ECO:0000256" key="6">
    <source>
        <dbReference type="ARBA" id="ARBA00023277"/>
    </source>
</evidence>
<keyword evidence="2" id="KW-0964">Secreted</keyword>
<keyword evidence="3" id="KW-0858">Xylan degradation</keyword>
<dbReference type="SUPFAM" id="SSF53474">
    <property type="entry name" value="alpha/beta-Hydrolases"/>
    <property type="match status" value="1"/>
</dbReference>
<dbReference type="GO" id="GO:0030600">
    <property type="term" value="F:feruloyl esterase activity"/>
    <property type="evidence" value="ECO:0007669"/>
    <property type="project" value="InterPro"/>
</dbReference>
<reference evidence="8 9" key="1">
    <citation type="submission" date="2019-02" db="EMBL/GenBank/DDBJ databases">
        <title>Deep-cultivation of Planctomycetes and their phenomic and genomic characterization uncovers novel biology.</title>
        <authorList>
            <person name="Wiegand S."/>
            <person name="Jogler M."/>
            <person name="Boedeker C."/>
            <person name="Pinto D."/>
            <person name="Vollmers J."/>
            <person name="Rivas-Marin E."/>
            <person name="Kohn T."/>
            <person name="Peeters S.H."/>
            <person name="Heuer A."/>
            <person name="Rast P."/>
            <person name="Oberbeckmann S."/>
            <person name="Bunk B."/>
            <person name="Jeske O."/>
            <person name="Meyerdierks A."/>
            <person name="Storesund J.E."/>
            <person name="Kallscheuer N."/>
            <person name="Luecker S."/>
            <person name="Lage O.M."/>
            <person name="Pohl T."/>
            <person name="Merkel B.J."/>
            <person name="Hornburger P."/>
            <person name="Mueller R.-W."/>
            <person name="Bruemmer F."/>
            <person name="Labrenz M."/>
            <person name="Spormann A.M."/>
            <person name="Op Den Camp H."/>
            <person name="Overmann J."/>
            <person name="Amann R."/>
            <person name="Jetten M.S.M."/>
            <person name="Mascher T."/>
            <person name="Medema M.H."/>
            <person name="Devos D.P."/>
            <person name="Kaster A.-K."/>
            <person name="Ovreas L."/>
            <person name="Rohde M."/>
            <person name="Galperin M.Y."/>
            <person name="Jogler C."/>
        </authorList>
    </citation>
    <scope>NUCLEOTIDE SEQUENCE [LARGE SCALE GENOMIC DNA]</scope>
    <source>
        <strain evidence="8 9">CA54</strain>
    </source>
</reference>
<evidence type="ECO:0000256" key="3">
    <source>
        <dbReference type="ARBA" id="ARBA00022651"/>
    </source>
</evidence>
<gene>
    <name evidence="8" type="ORF">CA54_54050</name>
</gene>
<evidence type="ECO:0000313" key="9">
    <source>
        <dbReference type="Proteomes" id="UP000320735"/>
    </source>
</evidence>
<dbReference type="Gene3D" id="3.40.50.1820">
    <property type="entry name" value="alpha/beta hydrolase"/>
    <property type="match status" value="1"/>
</dbReference>
<evidence type="ECO:0000256" key="1">
    <source>
        <dbReference type="ARBA" id="ARBA00004613"/>
    </source>
</evidence>
<keyword evidence="7" id="KW-0624">Polysaccharide degradation</keyword>
<keyword evidence="9" id="KW-1185">Reference proteome</keyword>
<comment type="subcellular location">
    <subcellularLocation>
        <location evidence="1">Secreted</location>
    </subcellularLocation>
</comment>
<dbReference type="AlphaFoldDB" id="A0A5C6B668"/>
<dbReference type="InterPro" id="IPR010126">
    <property type="entry name" value="Esterase_phb"/>
</dbReference>
<keyword evidence="4" id="KW-0732">Signal</keyword>
<dbReference type="EMBL" id="SJPP01000003">
    <property type="protein sequence ID" value="TWU07001.1"/>
    <property type="molecule type" value="Genomic_DNA"/>
</dbReference>
<accession>A0A5C6B668</accession>
<proteinExistence type="predicted"/>
<name>A0A5C6B668_9PLAN</name>
<evidence type="ECO:0000313" key="8">
    <source>
        <dbReference type="EMBL" id="TWU07001.1"/>
    </source>
</evidence>
<evidence type="ECO:0000256" key="4">
    <source>
        <dbReference type="ARBA" id="ARBA00022729"/>
    </source>
</evidence>
<dbReference type="Proteomes" id="UP000320735">
    <property type="component" value="Unassembled WGS sequence"/>
</dbReference>
<dbReference type="InterPro" id="IPR029058">
    <property type="entry name" value="AB_hydrolase_fold"/>
</dbReference>
<evidence type="ECO:0000256" key="5">
    <source>
        <dbReference type="ARBA" id="ARBA00022801"/>
    </source>
</evidence>
<keyword evidence="6" id="KW-0119">Carbohydrate metabolism</keyword>
<dbReference type="RefSeq" id="WP_146373831.1">
    <property type="nucleotide sequence ID" value="NZ_SJPP01000003.1"/>
</dbReference>
<dbReference type="OrthoDB" id="9764953at2"/>
<comment type="caution">
    <text evidence="8">The sequence shown here is derived from an EMBL/GenBank/DDBJ whole genome shotgun (WGS) entry which is preliminary data.</text>
</comment>
<dbReference type="InterPro" id="IPR043595">
    <property type="entry name" value="FaeB/C/D"/>
</dbReference>
<protein>
    <submittedName>
        <fullName evidence="8">Esterase PHB depolymerase</fullName>
    </submittedName>
</protein>
<dbReference type="Pfam" id="PF10503">
    <property type="entry name" value="Esterase_PHB"/>
    <property type="match status" value="1"/>
</dbReference>
<dbReference type="PANTHER" id="PTHR38050:SF2">
    <property type="entry name" value="FERULOYL ESTERASE C-RELATED"/>
    <property type="match status" value="1"/>
</dbReference>
<keyword evidence="5" id="KW-0378">Hydrolase</keyword>
<dbReference type="GO" id="GO:0045493">
    <property type="term" value="P:xylan catabolic process"/>
    <property type="evidence" value="ECO:0007669"/>
    <property type="project" value="UniProtKB-KW"/>
</dbReference>
<dbReference type="PANTHER" id="PTHR38050">
    <property type="match status" value="1"/>
</dbReference>
<dbReference type="GO" id="GO:0005576">
    <property type="term" value="C:extracellular region"/>
    <property type="evidence" value="ECO:0007669"/>
    <property type="project" value="UniProtKB-SubCell"/>
</dbReference>